<comment type="subcellular location">
    <subcellularLocation>
        <location evidence="1">Nucleus</location>
    </subcellularLocation>
</comment>
<evidence type="ECO:0000256" key="6">
    <source>
        <dbReference type="SAM" id="MobiDB-lite"/>
    </source>
</evidence>
<feature type="region of interest" description="Disordered" evidence="6">
    <location>
        <begin position="274"/>
        <end position="324"/>
    </location>
</feature>
<dbReference type="AlphaFoldDB" id="A0A5K3EYQ0"/>
<reference evidence="8" key="1">
    <citation type="submission" date="2019-11" db="UniProtKB">
        <authorList>
            <consortium name="WormBaseParasite"/>
        </authorList>
    </citation>
    <scope>IDENTIFICATION</scope>
</reference>
<dbReference type="Pfam" id="PF04658">
    <property type="entry name" value="TAFII55_N"/>
    <property type="match status" value="1"/>
</dbReference>
<dbReference type="InterPro" id="IPR006751">
    <property type="entry name" value="TAFII55_prot_cons_reg"/>
</dbReference>
<accession>A0A5K3EYQ0</accession>
<keyword evidence="3" id="KW-0805">Transcription regulation</keyword>
<evidence type="ECO:0000256" key="4">
    <source>
        <dbReference type="ARBA" id="ARBA00023163"/>
    </source>
</evidence>
<feature type="region of interest" description="Disordered" evidence="6">
    <location>
        <begin position="197"/>
        <end position="258"/>
    </location>
</feature>
<feature type="domain" description="TAFII55 protein conserved region" evidence="7">
    <location>
        <begin position="14"/>
        <end position="187"/>
    </location>
</feature>
<dbReference type="GO" id="GO:0051123">
    <property type="term" value="P:RNA polymerase II preinitiation complex assembly"/>
    <property type="evidence" value="ECO:0007669"/>
    <property type="project" value="TreeGrafter"/>
</dbReference>
<dbReference type="InterPro" id="IPR037817">
    <property type="entry name" value="TAF7"/>
</dbReference>
<dbReference type="WBParaSite" id="MCU_004186-RA">
    <property type="protein sequence ID" value="MCU_004186-RA"/>
    <property type="gene ID" value="MCU_004186"/>
</dbReference>
<keyword evidence="4" id="KW-0804">Transcription</keyword>
<sequence>MSHTKSTQDTAMDLEQQFLLRMPEEAARYLAEDIDLGIPFKDNFTIEMKPDMRHSIVRYNGQVYHGRMMDLPCIIESLKTTDRKTFYKTADISQMMICTQDADDDGTAPIRGSAAFLAAKSSHNRPQPTSVYGRDNREFQYLHGMTPPLKNVLRRRFRKTRKKRSVDMSQIEKEVKNLLRADLEADSVTWEIIWSDPPKPAESSASGAVSVAGGDGDVVSGRENLPSSGLDGRKASTDNASGTLPLSNSDDEESDNGADHRSLVVDNLFGVISSSSDESEASDSEAQTNSDLDEAPPSKEAAKTAGKQPAHPLPPSPSSPIDHLGLAADAFDDAAQTGEPGQRLKTTDLAAELLLSDSGDDSDDDDDEDRKTHRGGSLYPLQSASDAAAAAGIEVLNEVIDEVGLVDDGLDDDDDDDDFVPAGGELLADDESAAVYHHEPIISDNEDVDISTRNVVSELLLNAANRAALEDLSVFYFRPCELVNLSQLHIHGTPALDFSSWDCIRFMYPSADSLVRYFCHFHQCRQLPDLIVIEQLDRIINADPGNFASSLYSLTCLLTDALAHLRNAASAQDHGVDCHVLVSCALTRDLWRGQSPLSSQPLPHALAQACVFTSEGDDSHFSMAESLGAFEFKLFLRQNEIFFSSFLSNNTFLRLLEPVACV</sequence>
<dbReference type="GO" id="GO:0016251">
    <property type="term" value="F:RNA polymerase II general transcription initiation factor activity"/>
    <property type="evidence" value="ECO:0007669"/>
    <property type="project" value="TreeGrafter"/>
</dbReference>
<dbReference type="GO" id="GO:0005669">
    <property type="term" value="C:transcription factor TFIID complex"/>
    <property type="evidence" value="ECO:0007669"/>
    <property type="project" value="InterPro"/>
</dbReference>
<name>A0A5K3EYQ0_MESCO</name>
<evidence type="ECO:0000256" key="5">
    <source>
        <dbReference type="ARBA" id="ARBA00023242"/>
    </source>
</evidence>
<feature type="compositionally biased region" description="Acidic residues" evidence="6">
    <location>
        <begin position="358"/>
        <end position="368"/>
    </location>
</feature>
<dbReference type="CDD" id="cd08047">
    <property type="entry name" value="TAF7"/>
    <property type="match status" value="1"/>
</dbReference>
<evidence type="ECO:0000256" key="3">
    <source>
        <dbReference type="ARBA" id="ARBA00023015"/>
    </source>
</evidence>
<feature type="region of interest" description="Disordered" evidence="6">
    <location>
        <begin position="356"/>
        <end position="379"/>
    </location>
</feature>
<organism evidence="8">
    <name type="scientific">Mesocestoides corti</name>
    <name type="common">Flatworm</name>
    <dbReference type="NCBI Taxonomy" id="53468"/>
    <lineage>
        <taxon>Eukaryota</taxon>
        <taxon>Metazoa</taxon>
        <taxon>Spiralia</taxon>
        <taxon>Lophotrochozoa</taxon>
        <taxon>Platyhelminthes</taxon>
        <taxon>Cestoda</taxon>
        <taxon>Eucestoda</taxon>
        <taxon>Cyclophyllidea</taxon>
        <taxon>Mesocestoididae</taxon>
        <taxon>Mesocestoides</taxon>
    </lineage>
</organism>
<evidence type="ECO:0000259" key="7">
    <source>
        <dbReference type="SMART" id="SM01370"/>
    </source>
</evidence>
<evidence type="ECO:0000313" key="8">
    <source>
        <dbReference type="WBParaSite" id="MCU_004186-RA"/>
    </source>
</evidence>
<evidence type="ECO:0000256" key="1">
    <source>
        <dbReference type="ARBA" id="ARBA00004123"/>
    </source>
</evidence>
<feature type="compositionally biased region" description="Low complexity" evidence="6">
    <location>
        <begin position="203"/>
        <end position="221"/>
    </location>
</feature>
<comment type="similarity">
    <text evidence="2">Belongs to the TAF7 family.</text>
</comment>
<feature type="compositionally biased region" description="Polar residues" evidence="6">
    <location>
        <begin position="237"/>
        <end position="248"/>
    </location>
</feature>
<keyword evidence="5" id="KW-0539">Nucleus</keyword>
<evidence type="ECO:0000256" key="2">
    <source>
        <dbReference type="ARBA" id="ARBA00009368"/>
    </source>
</evidence>
<protein>
    <submittedName>
        <fullName evidence="8">TAFII55_N domain-containing protein</fullName>
    </submittedName>
</protein>
<proteinExistence type="inferred from homology"/>
<dbReference type="PANTHER" id="PTHR12228:SF0">
    <property type="entry name" value="TATA-BOX BINDING PROTEIN ASSOCIATED FACTOR 7"/>
    <property type="match status" value="1"/>
</dbReference>
<dbReference type="PANTHER" id="PTHR12228">
    <property type="entry name" value="TRANSCRIPTION INITIATION FACTOR TFIID 55 KD SUBUNIT-RELATED"/>
    <property type="match status" value="1"/>
</dbReference>
<dbReference type="SMART" id="SM01370">
    <property type="entry name" value="TAFII55_N"/>
    <property type="match status" value="1"/>
</dbReference>